<gene>
    <name evidence="1" type="ORF">ACFY35_35605</name>
</gene>
<dbReference type="InterPro" id="IPR040632">
    <property type="entry name" value="Sulfotransfer_4"/>
</dbReference>
<sequence>MDVIGVGFGRTGTLSLKVALEQLGFGPCMHMLPLLDDPWRATLLSHAADGDMACLDAAFDDYRSTVDWPGAYFWRELTARHPRARVILTVRDPDRWYDSAFKTIYTAATTDGSLPPSMAAGREMAEKTVWDGTFGGRFADREATIQLFQDHNAAVRAEIAPDRLLEFTVGEGWGPLCEFLGVPAPATPFPRLNDESAFHQNLQERMTLTAARSGS</sequence>
<comment type="caution">
    <text evidence="1">The sequence shown here is derived from an EMBL/GenBank/DDBJ whole genome shotgun (WGS) entry which is preliminary data.</text>
</comment>
<keyword evidence="2" id="KW-1185">Reference proteome</keyword>
<dbReference type="RefSeq" id="WP_020517543.1">
    <property type="nucleotide sequence ID" value="NZ_JBIAZU010000006.1"/>
</dbReference>
<dbReference type="EMBL" id="JBIAZU010000006">
    <property type="protein sequence ID" value="MFF5294798.1"/>
    <property type="molecule type" value="Genomic_DNA"/>
</dbReference>
<accession>A0ABW6WP27</accession>
<keyword evidence="1" id="KW-0808">Transferase</keyword>
<evidence type="ECO:0000313" key="2">
    <source>
        <dbReference type="Proteomes" id="UP001602245"/>
    </source>
</evidence>
<name>A0ABW6WP27_9ACTN</name>
<dbReference type="GO" id="GO:0016740">
    <property type="term" value="F:transferase activity"/>
    <property type="evidence" value="ECO:0007669"/>
    <property type="project" value="UniProtKB-KW"/>
</dbReference>
<dbReference type="Pfam" id="PF17784">
    <property type="entry name" value="Sulfotransfer_4"/>
    <property type="match status" value="1"/>
</dbReference>
<dbReference type="InterPro" id="IPR027417">
    <property type="entry name" value="P-loop_NTPase"/>
</dbReference>
<organism evidence="1 2">
    <name type="scientific">Paractinoplanes globisporus</name>
    <dbReference type="NCBI Taxonomy" id="113565"/>
    <lineage>
        <taxon>Bacteria</taxon>
        <taxon>Bacillati</taxon>
        <taxon>Actinomycetota</taxon>
        <taxon>Actinomycetes</taxon>
        <taxon>Micromonosporales</taxon>
        <taxon>Micromonosporaceae</taxon>
        <taxon>Paractinoplanes</taxon>
    </lineage>
</organism>
<dbReference type="Proteomes" id="UP001602245">
    <property type="component" value="Unassembled WGS sequence"/>
</dbReference>
<reference evidence="1 2" key="1">
    <citation type="submission" date="2024-10" db="EMBL/GenBank/DDBJ databases">
        <title>The Natural Products Discovery Center: Release of the First 8490 Sequenced Strains for Exploring Actinobacteria Biosynthetic Diversity.</title>
        <authorList>
            <person name="Kalkreuter E."/>
            <person name="Kautsar S.A."/>
            <person name="Yang D."/>
            <person name="Bader C.D."/>
            <person name="Teijaro C.N."/>
            <person name="Fluegel L."/>
            <person name="Davis C.M."/>
            <person name="Simpson J.R."/>
            <person name="Lauterbach L."/>
            <person name="Steele A.D."/>
            <person name="Gui C."/>
            <person name="Meng S."/>
            <person name="Li G."/>
            <person name="Viehrig K."/>
            <person name="Ye F."/>
            <person name="Su P."/>
            <person name="Kiefer A.F."/>
            <person name="Nichols A."/>
            <person name="Cepeda A.J."/>
            <person name="Yan W."/>
            <person name="Fan B."/>
            <person name="Jiang Y."/>
            <person name="Adhikari A."/>
            <person name="Zheng C.-J."/>
            <person name="Schuster L."/>
            <person name="Cowan T.M."/>
            <person name="Smanski M.J."/>
            <person name="Chevrette M.G."/>
            <person name="De Carvalho L.P.S."/>
            <person name="Shen B."/>
        </authorList>
    </citation>
    <scope>NUCLEOTIDE SEQUENCE [LARGE SCALE GENOMIC DNA]</scope>
    <source>
        <strain evidence="1 2">NPDC000087</strain>
    </source>
</reference>
<dbReference type="PANTHER" id="PTHR36978">
    <property type="entry name" value="P-LOOP CONTAINING NUCLEOTIDE TRIPHOSPHATE HYDROLASE"/>
    <property type="match status" value="1"/>
</dbReference>
<evidence type="ECO:0000313" key="1">
    <source>
        <dbReference type="EMBL" id="MFF5294798.1"/>
    </source>
</evidence>
<dbReference type="Gene3D" id="3.40.50.300">
    <property type="entry name" value="P-loop containing nucleotide triphosphate hydrolases"/>
    <property type="match status" value="1"/>
</dbReference>
<dbReference type="EC" id="2.8.2.-" evidence="1"/>
<dbReference type="PANTHER" id="PTHR36978:SF4">
    <property type="entry name" value="P-LOOP CONTAINING NUCLEOSIDE TRIPHOSPHATE HYDROLASE PROTEIN"/>
    <property type="match status" value="1"/>
</dbReference>
<dbReference type="SUPFAM" id="SSF52540">
    <property type="entry name" value="P-loop containing nucleoside triphosphate hydrolases"/>
    <property type="match status" value="1"/>
</dbReference>
<protein>
    <submittedName>
        <fullName evidence="1">Sulfotransferase family protein</fullName>
        <ecNumber evidence="1">2.8.2.-</ecNumber>
    </submittedName>
</protein>
<proteinExistence type="predicted"/>